<keyword evidence="2" id="KW-1185">Reference proteome</keyword>
<dbReference type="AlphaFoldDB" id="A0A9N9AEM0"/>
<dbReference type="EMBL" id="CAJVPL010000761">
    <property type="protein sequence ID" value="CAG8527509.1"/>
    <property type="molecule type" value="Genomic_DNA"/>
</dbReference>
<protein>
    <submittedName>
        <fullName evidence="1">2670_t:CDS:1</fullName>
    </submittedName>
</protein>
<proteinExistence type="predicted"/>
<dbReference type="Proteomes" id="UP000789831">
    <property type="component" value="Unassembled WGS sequence"/>
</dbReference>
<organism evidence="1 2">
    <name type="scientific">Ambispora gerdemannii</name>
    <dbReference type="NCBI Taxonomy" id="144530"/>
    <lineage>
        <taxon>Eukaryota</taxon>
        <taxon>Fungi</taxon>
        <taxon>Fungi incertae sedis</taxon>
        <taxon>Mucoromycota</taxon>
        <taxon>Glomeromycotina</taxon>
        <taxon>Glomeromycetes</taxon>
        <taxon>Archaeosporales</taxon>
        <taxon>Ambisporaceae</taxon>
        <taxon>Ambispora</taxon>
    </lineage>
</organism>
<reference evidence="1" key="1">
    <citation type="submission" date="2021-06" db="EMBL/GenBank/DDBJ databases">
        <authorList>
            <person name="Kallberg Y."/>
            <person name="Tangrot J."/>
            <person name="Rosling A."/>
        </authorList>
    </citation>
    <scope>NUCLEOTIDE SEQUENCE</scope>
    <source>
        <strain evidence="1">MT106</strain>
    </source>
</reference>
<comment type="caution">
    <text evidence="1">The sequence shown here is derived from an EMBL/GenBank/DDBJ whole genome shotgun (WGS) entry which is preliminary data.</text>
</comment>
<evidence type="ECO:0000313" key="1">
    <source>
        <dbReference type="EMBL" id="CAG8527509.1"/>
    </source>
</evidence>
<gene>
    <name evidence="1" type="ORF">AGERDE_LOCUS5547</name>
</gene>
<sequence length="181" mass="20894">MASNNLQNIQKGTRSSYASIVTNNLPKLDNPILSEENQHLKHAFNFVKDRRIELEDEEYKKKILRLQDINREYVQPNGFNGAWGIAWNEDERKMVEAWDISPQIVTSTAFTRIKTPAIPPTNIKPTTTITFTSAIAKPTPSAYKHMLSTISDTFLHKDFTTLDLDQFSRDVFDNYKNKKEE</sequence>
<evidence type="ECO:0000313" key="2">
    <source>
        <dbReference type="Proteomes" id="UP000789831"/>
    </source>
</evidence>
<name>A0A9N9AEM0_9GLOM</name>
<accession>A0A9N9AEM0</accession>